<proteinExistence type="predicted"/>
<organism evidence="1 2">
    <name type="scientific">Pontibacter akesuensis</name>
    <dbReference type="NCBI Taxonomy" id="388950"/>
    <lineage>
        <taxon>Bacteria</taxon>
        <taxon>Pseudomonadati</taxon>
        <taxon>Bacteroidota</taxon>
        <taxon>Cytophagia</taxon>
        <taxon>Cytophagales</taxon>
        <taxon>Hymenobacteraceae</taxon>
        <taxon>Pontibacter</taxon>
    </lineage>
</organism>
<dbReference type="Proteomes" id="UP000182491">
    <property type="component" value="Unassembled WGS sequence"/>
</dbReference>
<name>A0A1I7GWG1_9BACT</name>
<evidence type="ECO:0000313" key="1">
    <source>
        <dbReference type="EMBL" id="SFU52783.1"/>
    </source>
</evidence>
<dbReference type="AlphaFoldDB" id="A0A1I7GWG1"/>
<dbReference type="STRING" id="388950.GCA_001611675_00416"/>
<dbReference type="EMBL" id="FPCA01000001">
    <property type="protein sequence ID" value="SFU52783.1"/>
    <property type="molecule type" value="Genomic_DNA"/>
</dbReference>
<evidence type="ECO:0000313" key="2">
    <source>
        <dbReference type="Proteomes" id="UP000182491"/>
    </source>
</evidence>
<gene>
    <name evidence="1" type="ORF">SAMN04487941_1320</name>
</gene>
<protein>
    <submittedName>
        <fullName evidence="1">Uncharacterized protein</fullName>
    </submittedName>
</protein>
<keyword evidence="2" id="KW-1185">Reference proteome</keyword>
<reference evidence="2" key="1">
    <citation type="submission" date="2016-10" db="EMBL/GenBank/DDBJ databases">
        <authorList>
            <person name="Varghese N."/>
        </authorList>
    </citation>
    <scope>NUCLEOTIDE SEQUENCE [LARGE SCALE GENOMIC DNA]</scope>
    <source>
        <strain evidence="2">DSM 18820</strain>
    </source>
</reference>
<sequence length="46" mass="5374">MGINKVMFHVVNLLKYCDAKVALMSLNSSYRHFCMHINVPTYIHMC</sequence>
<accession>A0A1I7GWG1</accession>